<dbReference type="InterPro" id="IPR013212">
    <property type="entry name" value="Mad3/Bub1_I"/>
</dbReference>
<evidence type="ECO:0000313" key="9">
    <source>
        <dbReference type="Proteomes" id="UP001642482"/>
    </source>
</evidence>
<dbReference type="PANTHER" id="PTHR14030">
    <property type="entry name" value="MITOTIC CHECKPOINT SERINE/THREONINE-PROTEIN KINASE BUB1"/>
    <property type="match status" value="1"/>
</dbReference>
<keyword evidence="3" id="KW-0995">Kinetochore</keyword>
<feature type="compositionally biased region" description="Acidic residues" evidence="5">
    <location>
        <begin position="516"/>
        <end position="532"/>
    </location>
</feature>
<feature type="region of interest" description="Disordered" evidence="5">
    <location>
        <begin position="888"/>
        <end position="910"/>
    </location>
</feature>
<evidence type="ECO:0000256" key="4">
    <source>
        <dbReference type="ARBA" id="ARBA00023328"/>
    </source>
</evidence>
<dbReference type="CDD" id="cd13981">
    <property type="entry name" value="STKc_Bub1_BubR1"/>
    <property type="match status" value="1"/>
</dbReference>
<feature type="compositionally biased region" description="Acidic residues" evidence="5">
    <location>
        <begin position="748"/>
        <end position="773"/>
    </location>
</feature>
<dbReference type="InterPro" id="IPR000719">
    <property type="entry name" value="Prot_kinase_dom"/>
</dbReference>
<feature type="region of interest" description="Disordered" evidence="5">
    <location>
        <begin position="248"/>
        <end position="281"/>
    </location>
</feature>
<feature type="compositionally biased region" description="Low complexity" evidence="5">
    <location>
        <begin position="1099"/>
        <end position="1113"/>
    </location>
</feature>
<proteinExistence type="predicted"/>
<feature type="region of interest" description="Disordered" evidence="5">
    <location>
        <begin position="818"/>
        <end position="838"/>
    </location>
</feature>
<dbReference type="PROSITE" id="PS00108">
    <property type="entry name" value="PROTEIN_KINASE_ST"/>
    <property type="match status" value="1"/>
</dbReference>
<dbReference type="InterPro" id="IPR011009">
    <property type="entry name" value="Kinase-like_dom_sf"/>
</dbReference>
<keyword evidence="8" id="KW-0808">Transferase</keyword>
<keyword evidence="2" id="KW-0158">Chromosome</keyword>
<accession>A0ABP0CZZ3</accession>
<dbReference type="PANTHER" id="PTHR14030:SF4">
    <property type="entry name" value="BUB1 KINASE, ISOFORM A-RELATED"/>
    <property type="match status" value="1"/>
</dbReference>
<protein>
    <submittedName>
        <fullName evidence="8">Protein kinase</fullName>
        <ecNumber evidence="8">2.7.11.1</ecNumber>
    </submittedName>
</protein>
<feature type="compositionally biased region" description="Acidic residues" evidence="5">
    <location>
        <begin position="553"/>
        <end position="572"/>
    </location>
</feature>
<dbReference type="InterPro" id="IPR008271">
    <property type="entry name" value="Ser/Thr_kinase_AS"/>
</dbReference>
<feature type="compositionally biased region" description="Low complexity" evidence="5">
    <location>
        <begin position="889"/>
        <end position="910"/>
    </location>
</feature>
<dbReference type="EC" id="2.7.11.1" evidence="8"/>
<dbReference type="SUPFAM" id="SSF56112">
    <property type="entry name" value="Protein kinase-like (PK-like)"/>
    <property type="match status" value="1"/>
</dbReference>
<dbReference type="Gene3D" id="1.10.510.10">
    <property type="entry name" value="Transferase(Phosphotransferase) domain 1"/>
    <property type="match status" value="1"/>
</dbReference>
<keyword evidence="4" id="KW-0137">Centromere</keyword>
<evidence type="ECO:0000256" key="2">
    <source>
        <dbReference type="ARBA" id="ARBA00022454"/>
    </source>
</evidence>
<evidence type="ECO:0000259" key="6">
    <source>
        <dbReference type="PROSITE" id="PS50011"/>
    </source>
</evidence>
<evidence type="ECO:0000256" key="3">
    <source>
        <dbReference type="ARBA" id="ARBA00022838"/>
    </source>
</evidence>
<name>A0ABP0CZZ3_9PEZI</name>
<feature type="domain" description="BUB1 N-terminal" evidence="7">
    <location>
        <begin position="72"/>
        <end position="232"/>
    </location>
</feature>
<reference evidence="8 9" key="1">
    <citation type="submission" date="2024-01" db="EMBL/GenBank/DDBJ databases">
        <authorList>
            <person name="Allen C."/>
            <person name="Tagirdzhanova G."/>
        </authorList>
    </citation>
    <scope>NUCLEOTIDE SEQUENCE [LARGE SCALE GENOMIC DNA]</scope>
</reference>
<comment type="caution">
    <text evidence="8">The sequence shown here is derived from an EMBL/GenBank/DDBJ whole genome shotgun (WGS) entry which is preliminary data.</text>
</comment>
<keyword evidence="9" id="KW-1185">Reference proteome</keyword>
<feature type="compositionally biased region" description="Polar residues" evidence="5">
    <location>
        <begin position="1114"/>
        <end position="1126"/>
    </location>
</feature>
<dbReference type="PROSITE" id="PS51489">
    <property type="entry name" value="BUB1_N"/>
    <property type="match status" value="1"/>
</dbReference>
<dbReference type="Proteomes" id="UP001642482">
    <property type="component" value="Unassembled WGS sequence"/>
</dbReference>
<organism evidence="8 9">
    <name type="scientific">Sporothrix eucalyptigena</name>
    <dbReference type="NCBI Taxonomy" id="1812306"/>
    <lineage>
        <taxon>Eukaryota</taxon>
        <taxon>Fungi</taxon>
        <taxon>Dikarya</taxon>
        <taxon>Ascomycota</taxon>
        <taxon>Pezizomycotina</taxon>
        <taxon>Sordariomycetes</taxon>
        <taxon>Sordariomycetidae</taxon>
        <taxon>Ophiostomatales</taxon>
        <taxon>Ophiostomataceae</taxon>
        <taxon>Sporothrix</taxon>
    </lineage>
</organism>
<comment type="subcellular location">
    <subcellularLocation>
        <location evidence="1">Chromosome</location>
        <location evidence="1">Centromere</location>
        <location evidence="1">Kinetochore</location>
    </subcellularLocation>
</comment>
<feature type="domain" description="Protein kinase" evidence="6">
    <location>
        <begin position="926"/>
        <end position="1312"/>
    </location>
</feature>
<dbReference type="EMBL" id="CAWUHD010000174">
    <property type="protein sequence ID" value="CAK7237105.1"/>
    <property type="molecule type" value="Genomic_DNA"/>
</dbReference>
<feature type="compositionally biased region" description="Low complexity" evidence="5">
    <location>
        <begin position="257"/>
        <end position="278"/>
    </location>
</feature>
<feature type="region of interest" description="Disordered" evidence="5">
    <location>
        <begin position="470"/>
        <end position="787"/>
    </location>
</feature>
<evidence type="ECO:0000256" key="5">
    <source>
        <dbReference type="SAM" id="MobiDB-lite"/>
    </source>
</evidence>
<gene>
    <name evidence="8" type="primary">BUB1</name>
    <name evidence="8" type="ORF">SEUCBS140593_009845</name>
</gene>
<sequence length="1312" mass="144268">MAASGDLINFDVIESQKENIQSLPGGRSARKLAELYSPQSVGTQGDKLAPILTPTPNPGDTKTLHDTIRADFEAEVAVAAESDDPLDVYDRYVRWTLEAYPSAQATPQSQLHVLLERATKAFVGAAQYRNDPRYLRLWLHYIHFFSDAPRETFLYLSRHSIGESLALFYEEYAGWLEGAGRWAQADEVFRLGIERNARPQARLMRKYQEFEQRREVQAPESLDPDAPSSPALPIVRPALAAKVDPFASAAAASNDPQEALRQQEQQRQRQASGQAARSTKPKMAIFSDADSSAQVAALPAAGPTAKGWESIGSLAERKKENTVAAKPWAGEKLSAGGKKPKSKMAVFKDAVQVNPASGKKERVFVDLRAVYPTPEEPGTELSFEEIWAANRGLLHCEWTAPIKEESDLLFSPVAARKIDVLADDIATKLVVHHDAAMLDENGAMVKNQGQENRPRKKKFVEANVTQIIKAKLDSPSKPKMKKKSSGTSEPTMTMHTRAATDDIYEIFNQPKRRGIEEEEENEPSDDDYETDGDYTSGAESTGTARHTAASVAGDEEDEEADGAEEDAMDGDEVGNVSEWSDFAARKNLSNFQEDQSTGQIQSSTTAGDTDDAGNSSDREEPDEVFSPLPIRGFSHPVGGSGGDENENDVPSLPSSPLRLTVEEEAQLPPPPRTRTVFIPVPPEDYVAPTRPYRDPAEVANNRLPFMTPITERTESSLEFDSEDNKRALHAKTPSKAVGNRSLHLPSPNEDDEDEDEDVEDDDEDVMVDEEGEEERTRSGIMTEPMSSPLIDIVDDEDLPQPGPLKLAQPVFQKPTALATADSAPSSRAAVPPKGPIITETQCNPIDESIRAEILAKMQPPLSSYSGFYDHREEKCDKGAEIRRYAKAVSGKSKANGNGTNGSSGSDRSSGAGVPVVIQFADCPSQYTVRREIGAGAFAPVYLVENMNPDGDDKAGADNDEEQAVAQMGRGAFASAYARRHALEALKMENPPTTWEFHMMRLAHTRLGPQHRATASLAPALECHFYRDETFLFLPYYPHGTLLDVVNLFRSESSGVMDETLAMFFAIELFRTVESLHGKNILHGDIKADNCLLRLEDPLNSPSSLSSSTSSSTSRNAEGSEQLSSQWKADGTGGWAARGMTLIDFGRAIDMRAFPADVKFVADWKTTAQDCAEMREGRPWTWQIDYHGLAGALHCLLFGKYMETVRCDQGMGAAFGGDAAVGGSSLERGPVKRYRIRETLKRYWQTDIWSEAFELLLNPAGFVAAEESGKLPALRSMKQVRERMETWLAANCERGVGLKSLMVKIEHWAKTRK</sequence>
<dbReference type="GO" id="GO:0004674">
    <property type="term" value="F:protein serine/threonine kinase activity"/>
    <property type="evidence" value="ECO:0007669"/>
    <property type="project" value="UniProtKB-EC"/>
</dbReference>
<dbReference type="InterPro" id="IPR015661">
    <property type="entry name" value="Bub1/Mad3"/>
</dbReference>
<dbReference type="Pfam" id="PF08311">
    <property type="entry name" value="Mad3_BUB1_I"/>
    <property type="match status" value="1"/>
</dbReference>
<evidence type="ECO:0000259" key="7">
    <source>
        <dbReference type="PROSITE" id="PS51489"/>
    </source>
</evidence>
<evidence type="ECO:0000256" key="1">
    <source>
        <dbReference type="ARBA" id="ARBA00004629"/>
    </source>
</evidence>
<evidence type="ECO:0000313" key="8">
    <source>
        <dbReference type="EMBL" id="CAK7237105.1"/>
    </source>
</evidence>
<keyword evidence="8" id="KW-0418">Kinase</keyword>
<dbReference type="SMART" id="SM00220">
    <property type="entry name" value="S_TKc"/>
    <property type="match status" value="1"/>
</dbReference>
<dbReference type="SMART" id="SM00777">
    <property type="entry name" value="Mad3_BUB1_I"/>
    <property type="match status" value="1"/>
</dbReference>
<feature type="region of interest" description="Disordered" evidence="5">
    <location>
        <begin position="1099"/>
        <end position="1130"/>
    </location>
</feature>
<dbReference type="Pfam" id="PF08171">
    <property type="entry name" value="Mad3_BUB1_II"/>
    <property type="match status" value="1"/>
</dbReference>
<feature type="compositionally biased region" description="Polar residues" evidence="5">
    <location>
        <begin position="587"/>
        <end position="615"/>
    </location>
</feature>
<dbReference type="PROSITE" id="PS50011">
    <property type="entry name" value="PROTEIN_KINASE_DOM"/>
    <property type="match status" value="1"/>
</dbReference>
<dbReference type="InterPro" id="IPR012572">
    <property type="entry name" value="Mad3/Bub1_II"/>
</dbReference>
<dbReference type="Gene3D" id="1.25.40.430">
    <property type="match status" value="1"/>
</dbReference>